<accession>A0A0L0S9D2</accession>
<keyword evidence="4" id="KW-1185">Reference proteome</keyword>
<dbReference type="VEuPathDB" id="FungiDB:AMAG_18080"/>
<name>A0A0L0S9D2_ALLM3</name>
<evidence type="ECO:0000313" key="4">
    <source>
        <dbReference type="Proteomes" id="UP000054350"/>
    </source>
</evidence>
<sequence length="346" mass="37221">MYPPVYNTTTVDVAQSQAQHQSINVSTGGGYCGGANVHASQAQSQSQSVHVSGGGSVSASQSQWQGQSIDASSGGYYGGSNVHASQAQGQSQSISVSSGGHHNAVDLSQAQGQYQSVDASSGGYYGGSNIHASQAQSQSQSIHTSGATSTRRRRSRRASRSTCPATAMLKEERALLATLKVDQETLASRVRGLTAEIEQLEPELDKAQASRARVDNDVVQLQQAIARKEAELQRITEMVDEQRLVTLQGERTRLATELDQLSEERDRIAAEIAYLIRFDYNNPTPNFKRNAVRGSIASLMAIDQADFHKADALEMAGGARLQNVCCHSLLLRALALERFLTPLMDI</sequence>
<feature type="compositionally biased region" description="Basic residues" evidence="2">
    <location>
        <begin position="150"/>
        <end position="159"/>
    </location>
</feature>
<gene>
    <name evidence="3" type="ORF">AMAG_18080</name>
</gene>
<organism evidence="3 4">
    <name type="scientific">Allomyces macrogynus (strain ATCC 38327)</name>
    <name type="common">Allomyces javanicus var. macrogynus</name>
    <dbReference type="NCBI Taxonomy" id="578462"/>
    <lineage>
        <taxon>Eukaryota</taxon>
        <taxon>Fungi</taxon>
        <taxon>Fungi incertae sedis</taxon>
        <taxon>Blastocladiomycota</taxon>
        <taxon>Blastocladiomycetes</taxon>
        <taxon>Blastocladiales</taxon>
        <taxon>Blastocladiaceae</taxon>
        <taxon>Allomyces</taxon>
    </lineage>
</organism>
<feature type="region of interest" description="Disordered" evidence="2">
    <location>
        <begin position="43"/>
        <end position="103"/>
    </location>
</feature>
<feature type="compositionally biased region" description="Low complexity" evidence="2">
    <location>
        <begin position="132"/>
        <end position="149"/>
    </location>
</feature>
<reference evidence="3 4" key="1">
    <citation type="submission" date="2009-11" db="EMBL/GenBank/DDBJ databases">
        <title>Annotation of Allomyces macrogynus ATCC 38327.</title>
        <authorList>
            <consortium name="The Broad Institute Genome Sequencing Platform"/>
            <person name="Russ C."/>
            <person name="Cuomo C."/>
            <person name="Burger G."/>
            <person name="Gray M.W."/>
            <person name="Holland P.W.H."/>
            <person name="King N."/>
            <person name="Lang F.B.F."/>
            <person name="Roger A.J."/>
            <person name="Ruiz-Trillo I."/>
            <person name="Young S.K."/>
            <person name="Zeng Q."/>
            <person name="Gargeya S."/>
            <person name="Fitzgerald M."/>
            <person name="Haas B."/>
            <person name="Abouelleil A."/>
            <person name="Alvarado L."/>
            <person name="Arachchi H.M."/>
            <person name="Berlin A."/>
            <person name="Chapman S.B."/>
            <person name="Gearin G."/>
            <person name="Goldberg J."/>
            <person name="Griggs A."/>
            <person name="Gujja S."/>
            <person name="Hansen M."/>
            <person name="Heiman D."/>
            <person name="Howarth C."/>
            <person name="Larimer J."/>
            <person name="Lui A."/>
            <person name="MacDonald P.J.P."/>
            <person name="McCowen C."/>
            <person name="Montmayeur A."/>
            <person name="Murphy C."/>
            <person name="Neiman D."/>
            <person name="Pearson M."/>
            <person name="Priest M."/>
            <person name="Roberts A."/>
            <person name="Saif S."/>
            <person name="Shea T."/>
            <person name="Sisk P."/>
            <person name="Stolte C."/>
            <person name="Sykes S."/>
            <person name="Wortman J."/>
            <person name="Nusbaum C."/>
            <person name="Birren B."/>
        </authorList>
    </citation>
    <scope>NUCLEOTIDE SEQUENCE [LARGE SCALE GENOMIC DNA]</scope>
    <source>
        <strain evidence="3 4">ATCC 38327</strain>
    </source>
</reference>
<proteinExistence type="predicted"/>
<dbReference type="EMBL" id="GG745334">
    <property type="protein sequence ID" value="KNE59000.1"/>
    <property type="molecule type" value="Genomic_DNA"/>
</dbReference>
<protein>
    <submittedName>
        <fullName evidence="3">Uncharacterized protein</fullName>
    </submittedName>
</protein>
<dbReference type="AlphaFoldDB" id="A0A0L0S9D2"/>
<keyword evidence="1" id="KW-0175">Coiled coil</keyword>
<feature type="compositionally biased region" description="Low complexity" evidence="2">
    <location>
        <begin position="43"/>
        <end position="68"/>
    </location>
</feature>
<reference evidence="4" key="2">
    <citation type="submission" date="2009-11" db="EMBL/GenBank/DDBJ databases">
        <title>The Genome Sequence of Allomyces macrogynus strain ATCC 38327.</title>
        <authorList>
            <consortium name="The Broad Institute Genome Sequencing Platform"/>
            <person name="Russ C."/>
            <person name="Cuomo C."/>
            <person name="Shea T."/>
            <person name="Young S.K."/>
            <person name="Zeng Q."/>
            <person name="Koehrsen M."/>
            <person name="Haas B."/>
            <person name="Borodovsky M."/>
            <person name="Guigo R."/>
            <person name="Alvarado L."/>
            <person name="Berlin A."/>
            <person name="Borenstein D."/>
            <person name="Chen Z."/>
            <person name="Engels R."/>
            <person name="Freedman E."/>
            <person name="Gellesch M."/>
            <person name="Goldberg J."/>
            <person name="Griggs A."/>
            <person name="Gujja S."/>
            <person name="Heiman D."/>
            <person name="Hepburn T."/>
            <person name="Howarth C."/>
            <person name="Jen D."/>
            <person name="Larson L."/>
            <person name="Lewis B."/>
            <person name="Mehta T."/>
            <person name="Park D."/>
            <person name="Pearson M."/>
            <person name="Roberts A."/>
            <person name="Saif S."/>
            <person name="Shenoy N."/>
            <person name="Sisk P."/>
            <person name="Stolte C."/>
            <person name="Sykes S."/>
            <person name="Walk T."/>
            <person name="White J."/>
            <person name="Yandava C."/>
            <person name="Burger G."/>
            <person name="Gray M.W."/>
            <person name="Holland P.W.H."/>
            <person name="King N."/>
            <person name="Lang F.B.F."/>
            <person name="Roger A.J."/>
            <person name="Ruiz-Trillo I."/>
            <person name="Lander E."/>
            <person name="Nusbaum C."/>
        </authorList>
    </citation>
    <scope>NUCLEOTIDE SEQUENCE [LARGE SCALE GENOMIC DNA]</scope>
    <source>
        <strain evidence="4">ATCC 38327</strain>
    </source>
</reference>
<dbReference type="Gene3D" id="1.10.287.1490">
    <property type="match status" value="1"/>
</dbReference>
<dbReference type="STRING" id="578462.A0A0L0S9D2"/>
<evidence type="ECO:0000256" key="2">
    <source>
        <dbReference type="SAM" id="MobiDB-lite"/>
    </source>
</evidence>
<feature type="region of interest" description="Disordered" evidence="2">
    <location>
        <begin position="125"/>
        <end position="163"/>
    </location>
</feature>
<dbReference type="Proteomes" id="UP000054350">
    <property type="component" value="Unassembled WGS sequence"/>
</dbReference>
<feature type="coiled-coil region" evidence="1">
    <location>
        <begin position="190"/>
        <end position="271"/>
    </location>
</feature>
<dbReference type="eggNOG" id="KOG0933">
    <property type="taxonomic scope" value="Eukaryota"/>
</dbReference>
<feature type="compositionally biased region" description="Low complexity" evidence="2">
    <location>
        <begin position="82"/>
        <end position="102"/>
    </location>
</feature>
<evidence type="ECO:0000256" key="1">
    <source>
        <dbReference type="SAM" id="Coils"/>
    </source>
</evidence>
<evidence type="ECO:0000313" key="3">
    <source>
        <dbReference type="EMBL" id="KNE59000.1"/>
    </source>
</evidence>
<dbReference type="OrthoDB" id="10255539at2759"/>